<feature type="domain" description="VOC" evidence="1">
    <location>
        <begin position="4"/>
        <end position="133"/>
    </location>
</feature>
<dbReference type="RefSeq" id="WP_012183067.1">
    <property type="nucleotide sequence ID" value="NZ_BOQM01000015.1"/>
</dbReference>
<accession>A0A542XQW2</accession>
<dbReference type="InterPro" id="IPR037523">
    <property type="entry name" value="VOC_core"/>
</dbReference>
<evidence type="ECO:0000259" key="1">
    <source>
        <dbReference type="PROSITE" id="PS51819"/>
    </source>
</evidence>
<protein>
    <submittedName>
        <fullName evidence="3">Catechol 2,3-dioxygenase-like lactoylglutathione lyase family enzyme</fullName>
    </submittedName>
    <submittedName>
        <fullName evidence="2">Glyoxalase</fullName>
    </submittedName>
</protein>
<reference evidence="2 5" key="2">
    <citation type="submission" date="2021-03" db="EMBL/GenBank/DDBJ databases">
        <title>Whole genome shotgun sequence of Salinispora arenicola NBRC 105043.</title>
        <authorList>
            <person name="Komaki H."/>
            <person name="Tamura T."/>
        </authorList>
    </citation>
    <scope>NUCLEOTIDE SEQUENCE [LARGE SCALE GENOMIC DNA]</scope>
    <source>
        <strain evidence="2 5">NBRC 105043</strain>
    </source>
</reference>
<dbReference type="GeneID" id="93772633"/>
<dbReference type="InterPro" id="IPR029068">
    <property type="entry name" value="Glyas_Bleomycin-R_OHBP_Dase"/>
</dbReference>
<dbReference type="Proteomes" id="UP000677457">
    <property type="component" value="Unassembled WGS sequence"/>
</dbReference>
<evidence type="ECO:0000313" key="4">
    <source>
        <dbReference type="Proteomes" id="UP000315983"/>
    </source>
</evidence>
<evidence type="ECO:0000313" key="5">
    <source>
        <dbReference type="Proteomes" id="UP000677457"/>
    </source>
</evidence>
<evidence type="ECO:0000313" key="3">
    <source>
        <dbReference type="EMBL" id="TQL38246.1"/>
    </source>
</evidence>
<proteinExistence type="predicted"/>
<dbReference type="Pfam" id="PF00903">
    <property type="entry name" value="Glyoxalase"/>
    <property type="match status" value="1"/>
</dbReference>
<dbReference type="Gene3D" id="3.10.180.10">
    <property type="entry name" value="2,3-Dihydroxybiphenyl 1,2-Dioxygenase, domain 1"/>
    <property type="match status" value="1"/>
</dbReference>
<keyword evidence="3" id="KW-0456">Lyase</keyword>
<dbReference type="AlphaFoldDB" id="A0A542XQW2"/>
<dbReference type="EMBL" id="BOQM01000015">
    <property type="protein sequence ID" value="GIM85634.1"/>
    <property type="molecule type" value="Genomic_DNA"/>
</dbReference>
<keyword evidence="5" id="KW-1185">Reference proteome</keyword>
<dbReference type="PANTHER" id="PTHR36437:SF2">
    <property type="entry name" value="GLYOXALASE_BLEOMYCIN RESISTANCE PROTEIN_DIOXYGENASE"/>
    <property type="match status" value="1"/>
</dbReference>
<comment type="caution">
    <text evidence="3">The sequence shown here is derived from an EMBL/GenBank/DDBJ whole genome shotgun (WGS) entry which is preliminary data.</text>
</comment>
<dbReference type="EMBL" id="VFOL01000001">
    <property type="protein sequence ID" value="TQL38246.1"/>
    <property type="molecule type" value="Genomic_DNA"/>
</dbReference>
<organism evidence="3 4">
    <name type="scientific">Salinispora arenicola</name>
    <dbReference type="NCBI Taxonomy" id="168697"/>
    <lineage>
        <taxon>Bacteria</taxon>
        <taxon>Bacillati</taxon>
        <taxon>Actinomycetota</taxon>
        <taxon>Actinomycetes</taxon>
        <taxon>Micromonosporales</taxon>
        <taxon>Micromonosporaceae</taxon>
        <taxon>Salinispora</taxon>
    </lineage>
</organism>
<keyword evidence="3" id="KW-0223">Dioxygenase</keyword>
<evidence type="ECO:0000313" key="2">
    <source>
        <dbReference type="EMBL" id="GIM85634.1"/>
    </source>
</evidence>
<dbReference type="SUPFAM" id="SSF54593">
    <property type="entry name" value="Glyoxalase/Bleomycin resistance protein/Dihydroxybiphenyl dioxygenase"/>
    <property type="match status" value="1"/>
</dbReference>
<dbReference type="GO" id="GO:0016829">
    <property type="term" value="F:lyase activity"/>
    <property type="evidence" value="ECO:0007669"/>
    <property type="project" value="UniProtKB-KW"/>
</dbReference>
<dbReference type="GO" id="GO:0051213">
    <property type="term" value="F:dioxygenase activity"/>
    <property type="evidence" value="ECO:0007669"/>
    <property type="project" value="UniProtKB-KW"/>
</dbReference>
<dbReference type="OMA" id="WGRFVYF"/>
<dbReference type="PROSITE" id="PS51819">
    <property type="entry name" value="VOC"/>
    <property type="match status" value="1"/>
</dbReference>
<dbReference type="Proteomes" id="UP000315983">
    <property type="component" value="Unassembled WGS sequence"/>
</dbReference>
<gene>
    <name evidence="3" type="ORF">FB564_3440</name>
    <name evidence="2" type="ORF">Sar04_23700</name>
</gene>
<keyword evidence="3" id="KW-0560">Oxidoreductase</keyword>
<dbReference type="PANTHER" id="PTHR36437">
    <property type="entry name" value="GLYOXALASE/BLEOMYCIN RESISTANCE PROTEIN/DIOXYGENASE"/>
    <property type="match status" value="1"/>
</dbReference>
<reference evidence="3 4" key="1">
    <citation type="submission" date="2019-06" db="EMBL/GenBank/DDBJ databases">
        <title>Sequencing the genomes of 1000 actinobacteria strains.</title>
        <authorList>
            <person name="Klenk H.-P."/>
        </authorList>
    </citation>
    <scope>NUCLEOTIDE SEQUENCE [LARGE SCALE GENOMIC DNA]</scope>
    <source>
        <strain evidence="3 4">DSM 44819</strain>
    </source>
</reference>
<name>A0A542XQW2_SALAC</name>
<dbReference type="InterPro" id="IPR004360">
    <property type="entry name" value="Glyas_Fos-R_dOase_dom"/>
</dbReference>
<sequence>MNWTFEVVCVPVSDVDRARKFYVDQLGFHLDYDTEQGDNRVIQVTPPGSGCSICFGRGVVDMQPGSMKGMVLVVPDLKAAREELVKRDVTLSEIKVYDRDGSLRAYQEGDGLDKMGFVFFNDPDGNEWSIQQIDDRG</sequence>